<comment type="caution">
    <text evidence="1">The sequence shown here is derived from an EMBL/GenBank/DDBJ whole genome shotgun (WGS) entry which is preliminary data.</text>
</comment>
<name>A0A0G1NPI5_9BACT</name>
<sequence length="123" mass="13903">MTANEGAIARRLAKRTVRLLRGSGFVVSDNAAKDFFKGFPLGRGPAFHKSLMTLVSLAVKFRKVRITNRSGAQEVADQLYVQRQQLEKDKVLRETLNDLIGKIVEVTPKDSFRESQKEDRPDE</sequence>
<dbReference type="EMBL" id="LCLS01000005">
    <property type="protein sequence ID" value="KKU22212.1"/>
    <property type="molecule type" value="Genomic_DNA"/>
</dbReference>
<proteinExistence type="predicted"/>
<organism evidence="1 2">
    <name type="scientific">Candidatus Nomurabacteria bacterium GW2011_GWA1_46_11</name>
    <dbReference type="NCBI Taxonomy" id="1618732"/>
    <lineage>
        <taxon>Bacteria</taxon>
        <taxon>Candidatus Nomuraibacteriota</taxon>
    </lineage>
</organism>
<evidence type="ECO:0000313" key="2">
    <source>
        <dbReference type="Proteomes" id="UP000034107"/>
    </source>
</evidence>
<dbReference type="AlphaFoldDB" id="A0A0G1NPI5"/>
<accession>A0A0G1NPI5</accession>
<protein>
    <submittedName>
        <fullName evidence="1">Uncharacterized protein</fullName>
    </submittedName>
</protein>
<reference evidence="1 2" key="1">
    <citation type="journal article" date="2015" name="Nature">
        <title>rRNA introns, odd ribosomes, and small enigmatic genomes across a large radiation of phyla.</title>
        <authorList>
            <person name="Brown C.T."/>
            <person name="Hug L.A."/>
            <person name="Thomas B.C."/>
            <person name="Sharon I."/>
            <person name="Castelle C.J."/>
            <person name="Singh A."/>
            <person name="Wilkins M.J."/>
            <person name="Williams K.H."/>
            <person name="Banfield J.F."/>
        </authorList>
    </citation>
    <scope>NUCLEOTIDE SEQUENCE [LARGE SCALE GENOMIC DNA]</scope>
</reference>
<evidence type="ECO:0000313" key="1">
    <source>
        <dbReference type="EMBL" id="KKU22212.1"/>
    </source>
</evidence>
<gene>
    <name evidence="1" type="ORF">UX31_C0005G0022</name>
</gene>
<dbReference type="Proteomes" id="UP000034107">
    <property type="component" value="Unassembled WGS sequence"/>
</dbReference>